<name>A0ABD0M494_9CAEN</name>
<evidence type="ECO:0000313" key="5">
    <source>
        <dbReference type="Proteomes" id="UP001519460"/>
    </source>
</evidence>
<accession>A0ABD0M494</accession>
<comment type="similarity">
    <text evidence="1">Belongs to the sulfotransferase 1 family.</text>
</comment>
<evidence type="ECO:0000256" key="2">
    <source>
        <dbReference type="ARBA" id="ARBA00022679"/>
    </source>
</evidence>
<sequence length="206" mass="23933">MCSGIFLAAAGHDPDRDPAAKALFSYSWSTKLEGEGGFVLELELEMEKVRIPDAAGDTVTCLKFPNVKQPMPPLFDKLDFSQIRKMPLRDDDIILCTFPRSGCHWMWELLQMITTGKTELDPARDKDVGMIELHWLKQKEMDELPSPRVLNTHLWFTQLPEDVTQKKTKLVFLCRNPKDVCVSWYVVHKEAPWYEYRGEFANWIQR</sequence>
<reference evidence="4 5" key="1">
    <citation type="journal article" date="2023" name="Sci. Data">
        <title>Genome assembly of the Korean intertidal mud-creeper Batillaria attramentaria.</title>
        <authorList>
            <person name="Patra A.K."/>
            <person name="Ho P.T."/>
            <person name="Jun S."/>
            <person name="Lee S.J."/>
            <person name="Kim Y."/>
            <person name="Won Y.J."/>
        </authorList>
    </citation>
    <scope>NUCLEOTIDE SEQUENCE [LARGE SCALE GENOMIC DNA]</scope>
    <source>
        <strain evidence="4">Wonlab-2016</strain>
    </source>
</reference>
<keyword evidence="5" id="KW-1185">Reference proteome</keyword>
<dbReference type="Pfam" id="PF00685">
    <property type="entry name" value="Sulfotransfer_1"/>
    <property type="match status" value="1"/>
</dbReference>
<organism evidence="4 5">
    <name type="scientific">Batillaria attramentaria</name>
    <dbReference type="NCBI Taxonomy" id="370345"/>
    <lineage>
        <taxon>Eukaryota</taxon>
        <taxon>Metazoa</taxon>
        <taxon>Spiralia</taxon>
        <taxon>Lophotrochozoa</taxon>
        <taxon>Mollusca</taxon>
        <taxon>Gastropoda</taxon>
        <taxon>Caenogastropoda</taxon>
        <taxon>Sorbeoconcha</taxon>
        <taxon>Cerithioidea</taxon>
        <taxon>Batillariidae</taxon>
        <taxon>Batillaria</taxon>
    </lineage>
</organism>
<dbReference type="Proteomes" id="UP001519460">
    <property type="component" value="Unassembled WGS sequence"/>
</dbReference>
<evidence type="ECO:0000259" key="3">
    <source>
        <dbReference type="Pfam" id="PF00685"/>
    </source>
</evidence>
<feature type="non-terminal residue" evidence="4">
    <location>
        <position position="206"/>
    </location>
</feature>
<gene>
    <name evidence="4" type="ORF">BaRGS_00002774</name>
</gene>
<dbReference type="AlphaFoldDB" id="A0ABD0M494"/>
<dbReference type="InterPro" id="IPR000863">
    <property type="entry name" value="Sulfotransferase_dom"/>
</dbReference>
<protein>
    <recommendedName>
        <fullName evidence="3">Sulfotransferase domain-containing protein</fullName>
    </recommendedName>
</protein>
<evidence type="ECO:0000313" key="4">
    <source>
        <dbReference type="EMBL" id="KAK7506052.1"/>
    </source>
</evidence>
<dbReference type="InterPro" id="IPR027417">
    <property type="entry name" value="P-loop_NTPase"/>
</dbReference>
<dbReference type="SUPFAM" id="SSF52540">
    <property type="entry name" value="P-loop containing nucleoside triphosphate hydrolases"/>
    <property type="match status" value="1"/>
</dbReference>
<dbReference type="Gene3D" id="3.40.50.300">
    <property type="entry name" value="P-loop containing nucleotide triphosphate hydrolases"/>
    <property type="match status" value="1"/>
</dbReference>
<comment type="caution">
    <text evidence="4">The sequence shown here is derived from an EMBL/GenBank/DDBJ whole genome shotgun (WGS) entry which is preliminary data.</text>
</comment>
<keyword evidence="2" id="KW-0808">Transferase</keyword>
<dbReference type="PANTHER" id="PTHR11783">
    <property type="entry name" value="SULFOTRANSFERASE SULT"/>
    <property type="match status" value="1"/>
</dbReference>
<dbReference type="GO" id="GO:0016740">
    <property type="term" value="F:transferase activity"/>
    <property type="evidence" value="ECO:0007669"/>
    <property type="project" value="UniProtKB-KW"/>
</dbReference>
<proteinExistence type="inferred from homology"/>
<evidence type="ECO:0000256" key="1">
    <source>
        <dbReference type="ARBA" id="ARBA00005771"/>
    </source>
</evidence>
<dbReference type="EMBL" id="JACVVK020000008">
    <property type="protein sequence ID" value="KAK7506052.1"/>
    <property type="molecule type" value="Genomic_DNA"/>
</dbReference>
<feature type="domain" description="Sulfotransferase" evidence="3">
    <location>
        <begin position="90"/>
        <end position="191"/>
    </location>
</feature>